<dbReference type="SUPFAM" id="SSF111331">
    <property type="entry name" value="NAD kinase/diacylglycerol kinase-like"/>
    <property type="match status" value="1"/>
</dbReference>
<dbReference type="GO" id="GO:0005737">
    <property type="term" value="C:cytoplasm"/>
    <property type="evidence" value="ECO:0007669"/>
    <property type="project" value="UniProtKB-SubCell"/>
</dbReference>
<dbReference type="AlphaFoldDB" id="A0ABD0KTW5"/>
<comment type="caution">
    <text evidence="11">The sequence shown here is derived from an EMBL/GenBank/DDBJ whole genome shotgun (WGS) entry which is preliminary data.</text>
</comment>
<evidence type="ECO:0000256" key="2">
    <source>
        <dbReference type="ARBA" id="ARBA00006040"/>
    </source>
</evidence>
<dbReference type="PANTHER" id="PTHR11804">
    <property type="entry name" value="PROTEASE M3 THIMET OLIGOPEPTIDASE-RELATED"/>
    <property type="match status" value="1"/>
</dbReference>
<dbReference type="GO" id="GO:0008237">
    <property type="term" value="F:metallopeptidase activity"/>
    <property type="evidence" value="ECO:0007669"/>
    <property type="project" value="UniProtKB-KW"/>
</dbReference>
<dbReference type="InterPro" id="IPR024080">
    <property type="entry name" value="Neurolysin/TOP_N"/>
</dbReference>
<comment type="subcellular location">
    <subcellularLocation>
        <location evidence="1">Cytoplasm</location>
    </subcellularLocation>
</comment>
<keyword evidence="7 9" id="KW-0862">Zinc</keyword>
<dbReference type="InterPro" id="IPR001567">
    <property type="entry name" value="Pept_M3A_M3B_dom"/>
</dbReference>
<keyword evidence="8 9" id="KW-0482">Metalloprotease</keyword>
<evidence type="ECO:0000256" key="3">
    <source>
        <dbReference type="ARBA" id="ARBA00022490"/>
    </source>
</evidence>
<dbReference type="InterPro" id="IPR001206">
    <property type="entry name" value="Diacylglycerol_kinase_cat_dom"/>
</dbReference>
<dbReference type="Proteomes" id="UP001519460">
    <property type="component" value="Unassembled WGS sequence"/>
</dbReference>
<keyword evidence="6 9" id="KW-0378">Hydrolase</keyword>
<evidence type="ECO:0000259" key="10">
    <source>
        <dbReference type="PROSITE" id="PS50146"/>
    </source>
</evidence>
<dbReference type="PANTHER" id="PTHR11804:SF84">
    <property type="entry name" value="SACCHAROLYSIN"/>
    <property type="match status" value="1"/>
</dbReference>
<dbReference type="SMART" id="SM00046">
    <property type="entry name" value="DAGKc"/>
    <property type="match status" value="1"/>
</dbReference>
<dbReference type="InterPro" id="IPR016064">
    <property type="entry name" value="NAD/diacylglycerol_kinase_sf"/>
</dbReference>
<dbReference type="PROSITE" id="PS50146">
    <property type="entry name" value="DAGK"/>
    <property type="match status" value="1"/>
</dbReference>
<dbReference type="GO" id="GO:0006508">
    <property type="term" value="P:proteolysis"/>
    <property type="evidence" value="ECO:0007669"/>
    <property type="project" value="UniProtKB-KW"/>
</dbReference>
<comment type="similarity">
    <text evidence="2 9">Belongs to the peptidase M3 family.</text>
</comment>
<evidence type="ECO:0000313" key="12">
    <source>
        <dbReference type="Proteomes" id="UP001519460"/>
    </source>
</evidence>
<evidence type="ECO:0000313" key="11">
    <source>
        <dbReference type="EMBL" id="KAK7490531.1"/>
    </source>
</evidence>
<evidence type="ECO:0000256" key="7">
    <source>
        <dbReference type="ARBA" id="ARBA00022833"/>
    </source>
</evidence>
<organism evidence="11 12">
    <name type="scientific">Batillaria attramentaria</name>
    <dbReference type="NCBI Taxonomy" id="370345"/>
    <lineage>
        <taxon>Eukaryota</taxon>
        <taxon>Metazoa</taxon>
        <taxon>Spiralia</taxon>
        <taxon>Lophotrochozoa</taxon>
        <taxon>Mollusca</taxon>
        <taxon>Gastropoda</taxon>
        <taxon>Caenogastropoda</taxon>
        <taxon>Sorbeoconcha</taxon>
        <taxon>Cerithioidea</taxon>
        <taxon>Batillariidae</taxon>
        <taxon>Batillaria</taxon>
    </lineage>
</organism>
<name>A0ABD0KTW5_9CAEN</name>
<dbReference type="GO" id="GO:0046872">
    <property type="term" value="F:metal ion binding"/>
    <property type="evidence" value="ECO:0007669"/>
    <property type="project" value="UniProtKB-UniRule"/>
</dbReference>
<comment type="cofactor">
    <cofactor evidence="9">
        <name>Zn(2+)</name>
        <dbReference type="ChEBI" id="CHEBI:29105"/>
    </cofactor>
    <text evidence="9">Binds 1 zinc ion.</text>
</comment>
<protein>
    <recommendedName>
        <fullName evidence="10">DAGKc domain-containing protein</fullName>
    </recommendedName>
</protein>
<evidence type="ECO:0000256" key="9">
    <source>
        <dbReference type="RuleBase" id="RU003435"/>
    </source>
</evidence>
<evidence type="ECO:0000256" key="6">
    <source>
        <dbReference type="ARBA" id="ARBA00022801"/>
    </source>
</evidence>
<evidence type="ECO:0000256" key="5">
    <source>
        <dbReference type="ARBA" id="ARBA00022723"/>
    </source>
</evidence>
<dbReference type="CDD" id="cd06455">
    <property type="entry name" value="M3A_TOP"/>
    <property type="match status" value="1"/>
</dbReference>
<sequence length="1137" mass="126970">MSASTTLFLTHENVGNDQVLQAKPSGHDCDTSLFTVPILVFPTQKGLEVSLPTYCFRVHHVESICLKEILNVSVQPRGKHTKVPPATNKNLRTHEVHVCHVTRLSRMRLRMTVRVFFGSETQCRNLADDIRKNRRGSESWGGRHLLVIINPISGKGRGLQIYRNKVEPIFKACEISTHALRPSDVDGVVLVGGDGCYTEGINGLLESALTEAGRDVNNRENDLVPSSLPVGVIPAGSGNYIALHMHGTLDVTTAAIHIVRGKTVWTNVVSVHEPDRLVCYAGLVFHFGFIGDVMRHCELSRWMGPARYKVVPGRTLLHRRIVNVDIDMYLAKAADTTQGRSDPAANTLHRPTDSCTCVACQNSASTSGGHVVTDMPCDEDDSRRLSSVSREVDFTGLPDISPRFKVALRGHPGTSYDFSVDLRDTSGVLQDTGDSGSAFVSSSFAADVSGEYDFNAASVSGELPEPDPPFSWKDKANTGIAQRSQQIEAPDKGFVKARMGYSVDPNECFTCQKLSGEIYNVACQITRAMNDSGSMDVKFGHNSLLTQVLMKCPMGDFLSHMTKVKDNTPGVNQYKAVCYRELRAFRVALADDATKGQTWYFNADGESITLTSDEFYVREITLADLKPEPVVYRNAKRVDKLVQHIVCRCVAVSLVMLVFGRVVTNTLPALTQSALKLPFSLKASSGRLCFVLKRSVMTTGVKLSWKLTAADIPKSVDALIEKTRAVYDAVGSLSPDEVNYNNVVKALADSECEYACERNNLDFLQHVATDKEMRDASCDADKKLSDMRQDVFDAIVAFQKKNPAELSEPEAARFVERLIKLGKRNGLHLPKDVQTKIKELKKRMSDLGIDYGKNLNEENTTLEFTEEELAGAPEDFLKGLERTEGGKCKVTLKYPHYFPCMKKVRNPNVRRTLETAFNSRCLKENTAILEELVRLRHEKAKLLGFPTHAAFVLDMRMAKTPEAVSKFLTELAAKLQPLREEEFKLYMQYKQEEYAKYGFENDGKMNMWDLRYCMSMLEERKYSIDHNALKEYFPMETVTKGLLEIYQVKDADVWHEDVTMYEVRDAKSGELMGYFYLDLYPREGKYGHAACFGIQPGCIQPDGKRQIAVAAMVANFTKATADQPSLLTHDEVETYFP</sequence>
<feature type="domain" description="DAGKc" evidence="10">
    <location>
        <begin position="140"/>
        <end position="274"/>
    </location>
</feature>
<evidence type="ECO:0000256" key="8">
    <source>
        <dbReference type="ARBA" id="ARBA00023049"/>
    </source>
</evidence>
<keyword evidence="12" id="KW-1185">Reference proteome</keyword>
<reference evidence="11 12" key="1">
    <citation type="journal article" date="2023" name="Sci. Data">
        <title>Genome assembly of the Korean intertidal mud-creeper Batillaria attramentaria.</title>
        <authorList>
            <person name="Patra A.K."/>
            <person name="Ho P.T."/>
            <person name="Jun S."/>
            <person name="Lee S.J."/>
            <person name="Kim Y."/>
            <person name="Won Y.J."/>
        </authorList>
    </citation>
    <scope>NUCLEOTIDE SEQUENCE [LARGE SCALE GENOMIC DNA]</scope>
    <source>
        <strain evidence="11">Wonlab-2016</strain>
    </source>
</reference>
<dbReference type="InterPro" id="IPR024077">
    <property type="entry name" value="Neurolysin/TOP_dom2"/>
</dbReference>
<keyword evidence="5 9" id="KW-0479">Metal-binding</keyword>
<dbReference type="Pfam" id="PF01432">
    <property type="entry name" value="Peptidase_M3"/>
    <property type="match status" value="1"/>
</dbReference>
<keyword evidence="3" id="KW-0963">Cytoplasm</keyword>
<dbReference type="InterPro" id="IPR045090">
    <property type="entry name" value="Pept_M3A_M3B"/>
</dbReference>
<gene>
    <name evidence="11" type="ORF">BaRGS_00018317</name>
</gene>
<dbReference type="Gene3D" id="3.40.50.10330">
    <property type="entry name" value="Probable inorganic polyphosphate/atp-NAD kinase, domain 1"/>
    <property type="match status" value="1"/>
</dbReference>
<dbReference type="FunFam" id="1.20.1050.40:FF:000001">
    <property type="entry name" value="Thimet oligopeptidase 1"/>
    <property type="match status" value="1"/>
</dbReference>
<dbReference type="Pfam" id="PF00781">
    <property type="entry name" value="DAGK_cat"/>
    <property type="match status" value="1"/>
</dbReference>
<dbReference type="InterPro" id="IPR017438">
    <property type="entry name" value="ATP-NAD_kinase_N"/>
</dbReference>
<evidence type="ECO:0000256" key="1">
    <source>
        <dbReference type="ARBA" id="ARBA00004496"/>
    </source>
</evidence>
<dbReference type="EMBL" id="JACVVK020000126">
    <property type="protein sequence ID" value="KAK7490531.1"/>
    <property type="molecule type" value="Genomic_DNA"/>
</dbReference>
<dbReference type="Gene3D" id="1.20.1050.40">
    <property type="entry name" value="Endopeptidase. Chain P, domain 1"/>
    <property type="match status" value="1"/>
</dbReference>
<accession>A0ABD0KTW5</accession>
<proteinExistence type="inferred from homology"/>
<dbReference type="Gene3D" id="2.60.200.40">
    <property type="match status" value="1"/>
</dbReference>
<evidence type="ECO:0000256" key="4">
    <source>
        <dbReference type="ARBA" id="ARBA00022670"/>
    </source>
</evidence>
<keyword evidence="4 9" id="KW-0645">Protease</keyword>
<dbReference type="Gene3D" id="1.10.1370.10">
    <property type="entry name" value="Neurolysin, domain 3"/>
    <property type="match status" value="1"/>
</dbReference>
<dbReference type="SUPFAM" id="SSF55486">
    <property type="entry name" value="Metalloproteases ('zincins'), catalytic domain"/>
    <property type="match status" value="1"/>
</dbReference>